<dbReference type="GO" id="GO:0006888">
    <property type="term" value="P:endoplasmic reticulum to Golgi vesicle-mediated transport"/>
    <property type="evidence" value="ECO:0007669"/>
    <property type="project" value="InterPro"/>
</dbReference>
<dbReference type="PANTHER" id="PTHR13144:SF0">
    <property type="entry name" value="PROTEIN TEX261"/>
    <property type="match status" value="1"/>
</dbReference>
<evidence type="ECO:0000313" key="9">
    <source>
        <dbReference type="Proteomes" id="UP001301958"/>
    </source>
</evidence>
<feature type="transmembrane region" description="Helical" evidence="7">
    <location>
        <begin position="6"/>
        <end position="28"/>
    </location>
</feature>
<dbReference type="GO" id="GO:0005789">
    <property type="term" value="C:endoplasmic reticulum membrane"/>
    <property type="evidence" value="ECO:0007669"/>
    <property type="project" value="TreeGrafter"/>
</dbReference>
<sequence length="223" mass="24765">MWILPLVGYLGSIVGFGFMTLAIASGLYYLSELVEEHTVVAKRFLSKLIYSIMVLQLLLCIVDRFPFFLTLLGIFSHFIYLGNMRRFPFVKLTDPLFLASCALVLINHYVWFKHFSHRQERAYQNYSYYETPDVPSFTEIASYFGLCVWLVPFALFVSLSASDNVLPTMGNEPSSSSSSSGHGSSGSSGNGKKGLAKALVDSVRSAIAEVSSVTGLKKPEDRL</sequence>
<reference evidence="8" key="1">
    <citation type="journal article" date="2023" name="Mol. Phylogenet. Evol.">
        <title>Genome-scale phylogeny and comparative genomics of the fungal order Sordariales.</title>
        <authorList>
            <person name="Hensen N."/>
            <person name="Bonometti L."/>
            <person name="Westerberg I."/>
            <person name="Brannstrom I.O."/>
            <person name="Guillou S."/>
            <person name="Cros-Aarteil S."/>
            <person name="Calhoun S."/>
            <person name="Haridas S."/>
            <person name="Kuo A."/>
            <person name="Mondo S."/>
            <person name="Pangilinan J."/>
            <person name="Riley R."/>
            <person name="LaButti K."/>
            <person name="Andreopoulos B."/>
            <person name="Lipzen A."/>
            <person name="Chen C."/>
            <person name="Yan M."/>
            <person name="Daum C."/>
            <person name="Ng V."/>
            <person name="Clum A."/>
            <person name="Steindorff A."/>
            <person name="Ohm R.A."/>
            <person name="Martin F."/>
            <person name="Silar P."/>
            <person name="Natvig D.O."/>
            <person name="Lalanne C."/>
            <person name="Gautier V."/>
            <person name="Ament-Velasquez S.L."/>
            <person name="Kruys A."/>
            <person name="Hutchinson M.I."/>
            <person name="Powell A.J."/>
            <person name="Barry K."/>
            <person name="Miller A.N."/>
            <person name="Grigoriev I.V."/>
            <person name="Debuchy R."/>
            <person name="Gladieux P."/>
            <person name="Hiltunen Thoren M."/>
            <person name="Johannesson H."/>
        </authorList>
    </citation>
    <scope>NUCLEOTIDE SEQUENCE</scope>
    <source>
        <strain evidence="8">CBS 990.96</strain>
    </source>
</reference>
<comment type="caution">
    <text evidence="8">The sequence shown here is derived from an EMBL/GenBank/DDBJ whole genome shotgun (WGS) entry which is preliminary data.</text>
</comment>
<gene>
    <name evidence="8" type="ORF">QBC38DRAFT_479478</name>
</gene>
<evidence type="ECO:0000256" key="3">
    <source>
        <dbReference type="ARBA" id="ARBA00022692"/>
    </source>
</evidence>
<dbReference type="GO" id="GO:0030134">
    <property type="term" value="C:COPII-coated ER to Golgi transport vesicle"/>
    <property type="evidence" value="ECO:0007669"/>
    <property type="project" value="TreeGrafter"/>
</dbReference>
<feature type="transmembrane region" description="Helical" evidence="7">
    <location>
        <begin position="95"/>
        <end position="112"/>
    </location>
</feature>
<evidence type="ECO:0000256" key="7">
    <source>
        <dbReference type="SAM" id="Phobius"/>
    </source>
</evidence>
<name>A0AAN7BNY3_9PEZI</name>
<proteinExistence type="inferred from homology"/>
<feature type="region of interest" description="Disordered" evidence="6">
    <location>
        <begin position="170"/>
        <end position="196"/>
    </location>
</feature>
<dbReference type="Pfam" id="PF04148">
    <property type="entry name" value="Erv26"/>
    <property type="match status" value="1"/>
</dbReference>
<organism evidence="8 9">
    <name type="scientific">Podospora fimiseda</name>
    <dbReference type="NCBI Taxonomy" id="252190"/>
    <lineage>
        <taxon>Eukaryota</taxon>
        <taxon>Fungi</taxon>
        <taxon>Dikarya</taxon>
        <taxon>Ascomycota</taxon>
        <taxon>Pezizomycotina</taxon>
        <taxon>Sordariomycetes</taxon>
        <taxon>Sordariomycetidae</taxon>
        <taxon>Sordariales</taxon>
        <taxon>Podosporaceae</taxon>
        <taxon>Podospora</taxon>
    </lineage>
</organism>
<keyword evidence="5 7" id="KW-0472">Membrane</keyword>
<comment type="subcellular location">
    <subcellularLocation>
        <location evidence="1">Membrane</location>
        <topology evidence="1">Multi-pass membrane protein</topology>
    </subcellularLocation>
</comment>
<dbReference type="EMBL" id="MU865341">
    <property type="protein sequence ID" value="KAK4226829.1"/>
    <property type="molecule type" value="Genomic_DNA"/>
</dbReference>
<evidence type="ECO:0000313" key="8">
    <source>
        <dbReference type="EMBL" id="KAK4226829.1"/>
    </source>
</evidence>
<evidence type="ECO:0000256" key="4">
    <source>
        <dbReference type="ARBA" id="ARBA00022989"/>
    </source>
</evidence>
<protein>
    <submittedName>
        <fullName evidence="8">Transmembrane adaptor Erv26</fullName>
    </submittedName>
</protein>
<evidence type="ECO:0000256" key="1">
    <source>
        <dbReference type="ARBA" id="ARBA00004141"/>
    </source>
</evidence>
<evidence type="ECO:0000256" key="6">
    <source>
        <dbReference type="SAM" id="MobiDB-lite"/>
    </source>
</evidence>
<reference evidence="8" key="2">
    <citation type="submission" date="2023-05" db="EMBL/GenBank/DDBJ databases">
        <authorList>
            <consortium name="Lawrence Berkeley National Laboratory"/>
            <person name="Steindorff A."/>
            <person name="Hensen N."/>
            <person name="Bonometti L."/>
            <person name="Westerberg I."/>
            <person name="Brannstrom I.O."/>
            <person name="Guillou S."/>
            <person name="Cros-Aarteil S."/>
            <person name="Calhoun S."/>
            <person name="Haridas S."/>
            <person name="Kuo A."/>
            <person name="Mondo S."/>
            <person name="Pangilinan J."/>
            <person name="Riley R."/>
            <person name="Labutti K."/>
            <person name="Andreopoulos B."/>
            <person name="Lipzen A."/>
            <person name="Chen C."/>
            <person name="Yanf M."/>
            <person name="Daum C."/>
            <person name="Ng V."/>
            <person name="Clum A."/>
            <person name="Ohm R."/>
            <person name="Martin F."/>
            <person name="Silar P."/>
            <person name="Natvig D."/>
            <person name="Lalanne C."/>
            <person name="Gautier V."/>
            <person name="Ament-Velasquez S.L."/>
            <person name="Kruys A."/>
            <person name="Hutchinson M.I."/>
            <person name="Powell A.J."/>
            <person name="Barry K."/>
            <person name="Miller A.N."/>
            <person name="Grigoriev I.V."/>
            <person name="Debuchy R."/>
            <person name="Gladieux P."/>
            <person name="Thoren M.H."/>
            <person name="Johannesson H."/>
        </authorList>
    </citation>
    <scope>NUCLEOTIDE SEQUENCE</scope>
    <source>
        <strain evidence="8">CBS 990.96</strain>
    </source>
</reference>
<evidence type="ECO:0000256" key="2">
    <source>
        <dbReference type="ARBA" id="ARBA00008096"/>
    </source>
</evidence>
<comment type="similarity">
    <text evidence="2">Belongs to the SVP26 family.</text>
</comment>
<dbReference type="InterPro" id="IPR007277">
    <property type="entry name" value="Svp26/Tex261"/>
</dbReference>
<keyword evidence="9" id="KW-1185">Reference proteome</keyword>
<keyword evidence="3 7" id="KW-0812">Transmembrane</keyword>
<dbReference type="Proteomes" id="UP001301958">
    <property type="component" value="Unassembled WGS sequence"/>
</dbReference>
<feature type="transmembrane region" description="Helical" evidence="7">
    <location>
        <begin position="140"/>
        <end position="159"/>
    </location>
</feature>
<accession>A0AAN7BNY3</accession>
<dbReference type="AlphaFoldDB" id="A0AAN7BNY3"/>
<dbReference type="PANTHER" id="PTHR13144">
    <property type="entry name" value="TEX261 PROTEIN"/>
    <property type="match status" value="1"/>
</dbReference>
<dbReference type="GO" id="GO:0097020">
    <property type="term" value="F:COPII receptor activity"/>
    <property type="evidence" value="ECO:0007669"/>
    <property type="project" value="InterPro"/>
</dbReference>
<dbReference type="GO" id="GO:0000139">
    <property type="term" value="C:Golgi membrane"/>
    <property type="evidence" value="ECO:0007669"/>
    <property type="project" value="TreeGrafter"/>
</dbReference>
<evidence type="ECO:0000256" key="5">
    <source>
        <dbReference type="ARBA" id="ARBA00023136"/>
    </source>
</evidence>
<feature type="compositionally biased region" description="Gly residues" evidence="6">
    <location>
        <begin position="183"/>
        <end position="192"/>
    </location>
</feature>
<keyword evidence="4 7" id="KW-1133">Transmembrane helix</keyword>